<reference evidence="2" key="1">
    <citation type="submission" date="2022-11" db="UniProtKB">
        <authorList>
            <consortium name="WormBaseParasite"/>
        </authorList>
    </citation>
    <scope>IDENTIFICATION</scope>
</reference>
<organism evidence="1 2">
    <name type="scientific">Acrobeloides nanus</name>
    <dbReference type="NCBI Taxonomy" id="290746"/>
    <lineage>
        <taxon>Eukaryota</taxon>
        <taxon>Metazoa</taxon>
        <taxon>Ecdysozoa</taxon>
        <taxon>Nematoda</taxon>
        <taxon>Chromadorea</taxon>
        <taxon>Rhabditida</taxon>
        <taxon>Tylenchina</taxon>
        <taxon>Cephalobomorpha</taxon>
        <taxon>Cephaloboidea</taxon>
        <taxon>Cephalobidae</taxon>
        <taxon>Acrobeloides</taxon>
    </lineage>
</organism>
<keyword evidence="1" id="KW-1185">Reference proteome</keyword>
<evidence type="ECO:0000313" key="2">
    <source>
        <dbReference type="WBParaSite" id="ACRNAN_scaffold4137.g27911.t1"/>
    </source>
</evidence>
<name>A0A914DWG3_9BILA</name>
<evidence type="ECO:0000313" key="1">
    <source>
        <dbReference type="Proteomes" id="UP000887540"/>
    </source>
</evidence>
<accession>A0A914DWG3</accession>
<sequence>MDIANLYGPFLCRIGLNRIALPILSKLLLHILFIFGTISLKTIVVEAQKELMPWRENRYINCIFCMDYDNHKNLEIYGCNLKNTPICKGNICYMRQHKQDNWLYTSGCLNLTQAQFSNIIQETSLIKADRGGLGNETILCEVTTTMNTCVCTNRSLCNNGSSLEAFTEYNGQVLTNMDFNEVAHFKYFLPNDPIVEDELDFWKRNFGCPCLLINLFFDINLNDLAKGLWSRMIFSRSSTKSRFSEELVHKFKVSNAIISKTTTIQNMP</sequence>
<proteinExistence type="predicted"/>
<protein>
    <submittedName>
        <fullName evidence="2">Uncharacterized protein</fullName>
    </submittedName>
</protein>
<dbReference type="Proteomes" id="UP000887540">
    <property type="component" value="Unplaced"/>
</dbReference>
<dbReference type="WBParaSite" id="ACRNAN_scaffold4137.g27911.t1">
    <property type="protein sequence ID" value="ACRNAN_scaffold4137.g27911.t1"/>
    <property type="gene ID" value="ACRNAN_scaffold4137.g27911"/>
</dbReference>
<dbReference type="AlphaFoldDB" id="A0A914DWG3"/>